<evidence type="ECO:0000313" key="8">
    <source>
        <dbReference type="Proteomes" id="UP001652641"/>
    </source>
</evidence>
<evidence type="ECO:0000256" key="7">
    <source>
        <dbReference type="SAM" id="Coils"/>
    </source>
</evidence>
<sequence>MDDLMENTTVLSTLRSLNNFISQRVEAGSGLDASTPAQGSLQMQYQQSMQLEERAEWIRSKSQVVQVEREKIQMELSHKRARVELERAASTSARRYEREVDRNQELLTRIRQLQEREAEAEEKMKEQLERHRMCKQSLDTAGQKLREKEEGLAAAGETINALKGRVSELQWSVMNQEMQVKSLESEKQELKEQLALQHKKCQEANQKVQELQAIQEARADQEQRIRDLEQKLSLQEQDASVVKNMKSELMRLPKMERELKQLREESAYLREMRETNGLLREELEGLRRRLGRQEKMQESLVVLELEKERLLAKLQSWEQLEQSTGLSISLLWMPGVQALGLQPTRRGPSTWRGASDCLHPGSGQLPSRRWTCERLLCSSWELEPRPCWGGGVRCCWLCSSRCVQVALAEKPMLLWGRRAGCVPPTPSGLLCNRCHTWRGGGIRLLTVANFSHVFTHCSSFSFLKVIVLSFLCCHEWGLYLGAHLFMVVGNNLVGMPSSSGHKCRCLKGLGRVDSVFSVAFGKLLRNNWCHFRSQGTGDPCMNKQCVHSSVFRRQERSMGRILLLLCQPLTSLSIGCWHCWLWYIFSQVLDTGVAPVPPVSLIPSYTTLDALVCSSLRAQCLA</sequence>
<accession>A0ABM5A3Q1</accession>
<dbReference type="RefSeq" id="XP_072609417.1">
    <property type="nucleotide sequence ID" value="XM_072753316.1"/>
</dbReference>
<keyword evidence="5" id="KW-0539">Nucleus</keyword>
<dbReference type="PANTHER" id="PTHR23168">
    <property type="entry name" value="MITOTIC SPINDLE ASSEMBLY CHECKPOINT PROTEIN MAD1 MITOTIC ARREST DEFICIENT-LIKE PROTEIN 1"/>
    <property type="match status" value="1"/>
</dbReference>
<keyword evidence="8" id="KW-1185">Reference proteome</keyword>
<evidence type="ECO:0000256" key="3">
    <source>
        <dbReference type="ARBA" id="ARBA00022618"/>
    </source>
</evidence>
<evidence type="ECO:0000256" key="5">
    <source>
        <dbReference type="ARBA" id="ARBA00023242"/>
    </source>
</evidence>
<dbReference type="Pfam" id="PF05557">
    <property type="entry name" value="MAD"/>
    <property type="match status" value="1"/>
</dbReference>
<keyword evidence="3" id="KW-0132">Cell division</keyword>
<proteinExistence type="inferred from homology"/>
<dbReference type="Proteomes" id="UP001652641">
    <property type="component" value="Chromosome 3"/>
</dbReference>
<evidence type="ECO:0000256" key="1">
    <source>
        <dbReference type="ARBA" id="ARBA00004123"/>
    </source>
</evidence>
<dbReference type="InterPro" id="IPR008672">
    <property type="entry name" value="Mad1"/>
</dbReference>
<gene>
    <name evidence="9" type="primary">MAD1L1</name>
</gene>
<dbReference type="GeneID" id="112929302"/>
<organism evidence="8 9">
    <name type="scientific">Vulpes vulpes</name>
    <name type="common">Red fox</name>
    <dbReference type="NCBI Taxonomy" id="9627"/>
    <lineage>
        <taxon>Eukaryota</taxon>
        <taxon>Metazoa</taxon>
        <taxon>Chordata</taxon>
        <taxon>Craniata</taxon>
        <taxon>Vertebrata</taxon>
        <taxon>Euteleostomi</taxon>
        <taxon>Mammalia</taxon>
        <taxon>Eutheria</taxon>
        <taxon>Laurasiatheria</taxon>
        <taxon>Carnivora</taxon>
        <taxon>Caniformia</taxon>
        <taxon>Canidae</taxon>
        <taxon>Vulpes</taxon>
    </lineage>
</organism>
<evidence type="ECO:0000313" key="9">
    <source>
        <dbReference type="RefSeq" id="XP_072609417.1"/>
    </source>
</evidence>
<evidence type="ECO:0000256" key="2">
    <source>
        <dbReference type="ARBA" id="ARBA00008029"/>
    </source>
</evidence>
<feature type="coiled-coil region" evidence="7">
    <location>
        <begin position="93"/>
        <end position="131"/>
    </location>
</feature>
<dbReference type="PANTHER" id="PTHR23168:SF0">
    <property type="entry name" value="MITOTIC SPINDLE ASSEMBLY CHECKPOINT PROTEIN MAD1"/>
    <property type="match status" value="1"/>
</dbReference>
<reference evidence="9" key="1">
    <citation type="submission" date="2025-08" db="UniProtKB">
        <authorList>
            <consortium name="RefSeq"/>
        </authorList>
    </citation>
    <scope>IDENTIFICATION</scope>
    <source>
        <tissue evidence="9">Cell line</tissue>
    </source>
</reference>
<feature type="coiled-coil region" evidence="7">
    <location>
        <begin position="166"/>
        <end position="320"/>
    </location>
</feature>
<comment type="similarity">
    <text evidence="2">Belongs to the MAD1 family.</text>
</comment>
<keyword evidence="4" id="KW-0498">Mitosis</keyword>
<protein>
    <submittedName>
        <fullName evidence="9">Mitotic spindle assembly checkpoint protein MAD1 isoform X2</fullName>
    </submittedName>
</protein>
<keyword evidence="7" id="KW-0175">Coiled coil</keyword>
<name>A0ABM5A3Q1_VULVU</name>
<evidence type="ECO:0000256" key="4">
    <source>
        <dbReference type="ARBA" id="ARBA00022776"/>
    </source>
</evidence>
<evidence type="ECO:0000256" key="6">
    <source>
        <dbReference type="ARBA" id="ARBA00023306"/>
    </source>
</evidence>
<keyword evidence="6" id="KW-0131">Cell cycle</keyword>
<comment type="subcellular location">
    <subcellularLocation>
        <location evidence="1">Nucleus</location>
    </subcellularLocation>
</comment>